<proteinExistence type="predicted"/>
<dbReference type="AlphaFoldDB" id="A0A1F6GNZ6"/>
<protein>
    <submittedName>
        <fullName evidence="2">Uncharacterized protein</fullName>
    </submittedName>
</protein>
<gene>
    <name evidence="2" type="ORF">A2557_11650</name>
</gene>
<dbReference type="Proteomes" id="UP000177583">
    <property type="component" value="Unassembled WGS sequence"/>
</dbReference>
<evidence type="ECO:0000313" key="2">
    <source>
        <dbReference type="EMBL" id="OGG99841.1"/>
    </source>
</evidence>
<sequence length="196" mass="22862">MLIWRRRELENYFLEPSYLSQSKFFNGDKEQLSKEVLKLANEQIYMDAANQVINELRERLRDTKIKHFKKPAEFVNRASALNQLRCVKEFKTIPSMVTSQLEAEKLERSLDEQLNKMTGGEAALAFGRGNWLSLIDGKRITQKIFGNKKMFKVRDGNDSDIKGPERVRQIAKDLLLQPNQPSDFIELKKLIEARMK</sequence>
<evidence type="ECO:0000313" key="3">
    <source>
        <dbReference type="Proteomes" id="UP000177583"/>
    </source>
</evidence>
<organism evidence="2 3">
    <name type="scientific">Candidatus Lambdaproteobacteria bacterium RIFOXYD2_FULL_56_26</name>
    <dbReference type="NCBI Taxonomy" id="1817773"/>
    <lineage>
        <taxon>Bacteria</taxon>
        <taxon>Pseudomonadati</taxon>
        <taxon>Pseudomonadota</taxon>
        <taxon>Candidatus Lambdaproteobacteria</taxon>
    </lineage>
</organism>
<evidence type="ECO:0000256" key="1">
    <source>
        <dbReference type="SAM" id="Coils"/>
    </source>
</evidence>
<name>A0A1F6GNZ6_9PROT</name>
<dbReference type="EMBL" id="MFNF01000054">
    <property type="protein sequence ID" value="OGG99841.1"/>
    <property type="molecule type" value="Genomic_DNA"/>
</dbReference>
<feature type="coiled-coil region" evidence="1">
    <location>
        <begin position="39"/>
        <end position="66"/>
    </location>
</feature>
<accession>A0A1F6GNZ6</accession>
<keyword evidence="1" id="KW-0175">Coiled coil</keyword>
<reference evidence="2 3" key="1">
    <citation type="journal article" date="2016" name="Nat. Commun.">
        <title>Thousands of microbial genomes shed light on interconnected biogeochemical processes in an aquifer system.</title>
        <authorList>
            <person name="Anantharaman K."/>
            <person name="Brown C.T."/>
            <person name="Hug L.A."/>
            <person name="Sharon I."/>
            <person name="Castelle C.J."/>
            <person name="Probst A.J."/>
            <person name="Thomas B.C."/>
            <person name="Singh A."/>
            <person name="Wilkins M.J."/>
            <person name="Karaoz U."/>
            <person name="Brodie E.L."/>
            <person name="Williams K.H."/>
            <person name="Hubbard S.S."/>
            <person name="Banfield J.F."/>
        </authorList>
    </citation>
    <scope>NUCLEOTIDE SEQUENCE [LARGE SCALE GENOMIC DNA]</scope>
</reference>
<comment type="caution">
    <text evidence="2">The sequence shown here is derived from an EMBL/GenBank/DDBJ whole genome shotgun (WGS) entry which is preliminary data.</text>
</comment>